<feature type="region of interest" description="Disordered" evidence="1">
    <location>
        <begin position="43"/>
        <end position="64"/>
    </location>
</feature>
<dbReference type="AlphaFoldDB" id="A0A4Y2AGM0"/>
<dbReference type="EMBL" id="BGPR01000017">
    <property type="protein sequence ID" value="GBL78973.1"/>
    <property type="molecule type" value="Genomic_DNA"/>
</dbReference>
<protein>
    <submittedName>
        <fullName evidence="2">Uncharacterized protein</fullName>
    </submittedName>
</protein>
<evidence type="ECO:0000313" key="2">
    <source>
        <dbReference type="EMBL" id="GBL78973.1"/>
    </source>
</evidence>
<accession>A0A4Y2AGM0</accession>
<keyword evidence="3" id="KW-1185">Reference proteome</keyword>
<evidence type="ECO:0000256" key="1">
    <source>
        <dbReference type="SAM" id="MobiDB-lite"/>
    </source>
</evidence>
<reference evidence="2 3" key="1">
    <citation type="journal article" date="2019" name="Sci. Rep.">
        <title>Orb-weaving spider Araneus ventricosus genome elucidates the spidroin gene catalogue.</title>
        <authorList>
            <person name="Kono N."/>
            <person name="Nakamura H."/>
            <person name="Ohtoshi R."/>
            <person name="Moran D.A.P."/>
            <person name="Shinohara A."/>
            <person name="Yoshida Y."/>
            <person name="Fujiwara M."/>
            <person name="Mori M."/>
            <person name="Tomita M."/>
            <person name="Arakawa K."/>
        </authorList>
    </citation>
    <scope>NUCLEOTIDE SEQUENCE [LARGE SCALE GENOMIC DNA]</scope>
</reference>
<dbReference type="Proteomes" id="UP000499080">
    <property type="component" value="Unassembled WGS sequence"/>
</dbReference>
<sequence length="89" mass="9871">MDFPEGSLAADDGNMSKVKQSSVARVRAHVGYSGDEAVDVIEGNTGGNPHIHPSAKKSYQESASKRVHYPLAKRMGQWRNRQECLQRFV</sequence>
<feature type="region of interest" description="Disordered" evidence="1">
    <location>
        <begin position="1"/>
        <end position="20"/>
    </location>
</feature>
<dbReference type="OrthoDB" id="8034171at2759"/>
<organism evidence="2 3">
    <name type="scientific">Araneus ventricosus</name>
    <name type="common">Orbweaver spider</name>
    <name type="synonym">Epeira ventricosa</name>
    <dbReference type="NCBI Taxonomy" id="182803"/>
    <lineage>
        <taxon>Eukaryota</taxon>
        <taxon>Metazoa</taxon>
        <taxon>Ecdysozoa</taxon>
        <taxon>Arthropoda</taxon>
        <taxon>Chelicerata</taxon>
        <taxon>Arachnida</taxon>
        <taxon>Araneae</taxon>
        <taxon>Araneomorphae</taxon>
        <taxon>Entelegynae</taxon>
        <taxon>Araneoidea</taxon>
        <taxon>Araneidae</taxon>
        <taxon>Araneus</taxon>
    </lineage>
</organism>
<name>A0A4Y2AGM0_ARAVE</name>
<comment type="caution">
    <text evidence="2">The sequence shown here is derived from an EMBL/GenBank/DDBJ whole genome shotgun (WGS) entry which is preliminary data.</text>
</comment>
<gene>
    <name evidence="2" type="ORF">AVEN_48936_1</name>
</gene>
<proteinExistence type="predicted"/>
<evidence type="ECO:0000313" key="3">
    <source>
        <dbReference type="Proteomes" id="UP000499080"/>
    </source>
</evidence>